<dbReference type="Proteomes" id="UP001424741">
    <property type="component" value="Unassembled WGS sequence"/>
</dbReference>
<keyword evidence="2" id="KW-1185">Reference proteome</keyword>
<organism evidence="1 2">
    <name type="scientific">Rubritalea halochordaticola</name>
    <dbReference type="NCBI Taxonomy" id="714537"/>
    <lineage>
        <taxon>Bacteria</taxon>
        <taxon>Pseudomonadati</taxon>
        <taxon>Verrucomicrobiota</taxon>
        <taxon>Verrucomicrobiia</taxon>
        <taxon>Verrucomicrobiales</taxon>
        <taxon>Rubritaleaceae</taxon>
        <taxon>Rubritalea</taxon>
    </lineage>
</organism>
<comment type="caution">
    <text evidence="1">The sequence shown here is derived from an EMBL/GenBank/DDBJ whole genome shotgun (WGS) entry which is preliminary data.</text>
</comment>
<sequence length="173" mass="19498">MEKRDIIDLQLQRHFGSSYKSKLKLQALVNEELNAGVWKDGYELAACTKELSQEDAEQLLEIVLKQFPEYRMGKEFLDSVDVILPQCSLTRINWLVADNGTAVLTDGLRVAAYRGTELLWVTPRISYDGIILKDIHNNQVTGTSEWLGSDDPTAPFVIELTTGQLLEGEIVEE</sequence>
<evidence type="ECO:0000313" key="1">
    <source>
        <dbReference type="EMBL" id="GAA5496455.1"/>
    </source>
</evidence>
<reference evidence="1 2" key="1">
    <citation type="submission" date="2024-02" db="EMBL/GenBank/DDBJ databases">
        <title>Rubritalea halochordaticola NBRC 107102.</title>
        <authorList>
            <person name="Ichikawa N."/>
            <person name="Katano-Makiyama Y."/>
            <person name="Hidaka K."/>
        </authorList>
    </citation>
    <scope>NUCLEOTIDE SEQUENCE [LARGE SCALE GENOMIC DNA]</scope>
    <source>
        <strain evidence="1 2">NBRC 107102</strain>
    </source>
</reference>
<dbReference type="EMBL" id="BAABRL010000008">
    <property type="protein sequence ID" value="GAA5496455.1"/>
    <property type="molecule type" value="Genomic_DNA"/>
</dbReference>
<proteinExistence type="predicted"/>
<dbReference type="RefSeq" id="WP_346189129.1">
    <property type="nucleotide sequence ID" value="NZ_BAABRL010000008.1"/>
</dbReference>
<name>A0ABP9V1F9_9BACT</name>
<protein>
    <submittedName>
        <fullName evidence="1">Uncharacterized protein</fullName>
    </submittedName>
</protein>
<evidence type="ECO:0000313" key="2">
    <source>
        <dbReference type="Proteomes" id="UP001424741"/>
    </source>
</evidence>
<accession>A0ABP9V1F9</accession>
<gene>
    <name evidence="1" type="ORF">Rhal01_02639</name>
</gene>